<reference evidence="4" key="1">
    <citation type="journal article" date="2019" name="Int. J. Syst. Evol. Microbiol.">
        <title>The Global Catalogue of Microorganisms (GCM) 10K type strain sequencing project: providing services to taxonomists for standard genome sequencing and annotation.</title>
        <authorList>
            <consortium name="The Broad Institute Genomics Platform"/>
            <consortium name="The Broad Institute Genome Sequencing Center for Infectious Disease"/>
            <person name="Wu L."/>
            <person name="Ma J."/>
        </authorList>
    </citation>
    <scope>NUCLEOTIDE SEQUENCE [LARGE SCALE GENOMIC DNA]</scope>
    <source>
        <strain evidence="4">JCM 11496</strain>
    </source>
</reference>
<feature type="compositionally biased region" description="Basic and acidic residues" evidence="1">
    <location>
        <begin position="156"/>
        <end position="174"/>
    </location>
</feature>
<protein>
    <recommendedName>
        <fullName evidence="5">Mucin-associated surface protein (MASP)</fullName>
    </recommendedName>
</protein>
<feature type="region of interest" description="Disordered" evidence="1">
    <location>
        <begin position="103"/>
        <end position="194"/>
    </location>
</feature>
<proteinExistence type="predicted"/>
<sequence>MNRRRYQLAAGASLGVALLLAGCGAPELEPETAAVLQASVRDIATAAAAGDQAGATQLALDLSQAVAVAQGQGTVTSDRAAHISETIDELLIAIAAEVGQTDPAAPTAPAVPVPEPTTNTPVPLPETPAETPAPPVSPPSGDDEEGGGDNAENEDDKAQRDAEKELEKQQREQEKLEEEAEREQEQREDAEGDA</sequence>
<keyword evidence="4" id="KW-1185">Reference proteome</keyword>
<evidence type="ECO:0000256" key="1">
    <source>
        <dbReference type="SAM" id="MobiDB-lite"/>
    </source>
</evidence>
<feature type="compositionally biased region" description="Basic and acidic residues" evidence="1">
    <location>
        <begin position="183"/>
        <end position="194"/>
    </location>
</feature>
<name>A0ABW4Q8P7_9MICC</name>
<accession>A0ABW4Q8P7</accession>
<feature type="signal peptide" evidence="2">
    <location>
        <begin position="1"/>
        <end position="21"/>
    </location>
</feature>
<evidence type="ECO:0000313" key="4">
    <source>
        <dbReference type="Proteomes" id="UP001597307"/>
    </source>
</evidence>
<evidence type="ECO:0000313" key="3">
    <source>
        <dbReference type="EMBL" id="MFD1847104.1"/>
    </source>
</evidence>
<dbReference type="EMBL" id="JBHUGA010000040">
    <property type="protein sequence ID" value="MFD1847104.1"/>
    <property type="molecule type" value="Genomic_DNA"/>
</dbReference>
<feature type="chain" id="PRO_5047266241" description="Mucin-associated surface protein (MASP)" evidence="2">
    <location>
        <begin position="22"/>
        <end position="194"/>
    </location>
</feature>
<comment type="caution">
    <text evidence="3">The sequence shown here is derived from an EMBL/GenBank/DDBJ whole genome shotgun (WGS) entry which is preliminary data.</text>
</comment>
<feature type="compositionally biased region" description="Acidic residues" evidence="1">
    <location>
        <begin position="141"/>
        <end position="155"/>
    </location>
</feature>
<gene>
    <name evidence="3" type="ORF">ACFSFX_10900</name>
</gene>
<keyword evidence="2" id="KW-0732">Signal</keyword>
<dbReference type="PROSITE" id="PS51257">
    <property type="entry name" value="PROKAR_LIPOPROTEIN"/>
    <property type="match status" value="1"/>
</dbReference>
<organism evidence="3 4">
    <name type="scientific">Arthrobacter flavus</name>
    <dbReference type="NCBI Taxonomy" id="95172"/>
    <lineage>
        <taxon>Bacteria</taxon>
        <taxon>Bacillati</taxon>
        <taxon>Actinomycetota</taxon>
        <taxon>Actinomycetes</taxon>
        <taxon>Micrococcales</taxon>
        <taxon>Micrococcaceae</taxon>
        <taxon>Arthrobacter</taxon>
    </lineage>
</organism>
<dbReference type="RefSeq" id="WP_343878974.1">
    <property type="nucleotide sequence ID" value="NZ_BAAAIJ010000032.1"/>
</dbReference>
<dbReference type="Proteomes" id="UP001597307">
    <property type="component" value="Unassembled WGS sequence"/>
</dbReference>
<evidence type="ECO:0008006" key="5">
    <source>
        <dbReference type="Google" id="ProtNLM"/>
    </source>
</evidence>
<evidence type="ECO:0000256" key="2">
    <source>
        <dbReference type="SAM" id="SignalP"/>
    </source>
</evidence>
<feature type="compositionally biased region" description="Pro residues" evidence="1">
    <location>
        <begin position="122"/>
        <end position="138"/>
    </location>
</feature>